<dbReference type="EMBL" id="JAJJMA010235450">
    <property type="protein sequence ID" value="MCL7042456.1"/>
    <property type="molecule type" value="Genomic_DNA"/>
</dbReference>
<reference evidence="1" key="1">
    <citation type="submission" date="2022-03" db="EMBL/GenBank/DDBJ databases">
        <title>A functionally conserved STORR gene fusion in Papaver species that diverged 16.8 million years ago.</title>
        <authorList>
            <person name="Catania T."/>
        </authorList>
    </citation>
    <scope>NUCLEOTIDE SEQUENCE</scope>
    <source>
        <strain evidence="1">S-191538</strain>
    </source>
</reference>
<gene>
    <name evidence="1" type="ORF">MKW94_014853</name>
</gene>
<proteinExistence type="predicted"/>
<comment type="caution">
    <text evidence="1">The sequence shown here is derived from an EMBL/GenBank/DDBJ whole genome shotgun (WGS) entry which is preliminary data.</text>
</comment>
<dbReference type="Proteomes" id="UP001177140">
    <property type="component" value="Unassembled WGS sequence"/>
</dbReference>
<sequence length="95" mass="11312">MEKMNLAKNLCRTAFISFAIRPMNYRLRHTVIKLGTFNDELAKEIPTYGNLVIPQKDFEHVTELTQRYGKLINKFLGDIRHFKVFVFRRHTPFLI</sequence>
<dbReference type="AlphaFoldDB" id="A0AA41VJK1"/>
<organism evidence="1 2">
    <name type="scientific">Papaver nudicaule</name>
    <name type="common">Iceland poppy</name>
    <dbReference type="NCBI Taxonomy" id="74823"/>
    <lineage>
        <taxon>Eukaryota</taxon>
        <taxon>Viridiplantae</taxon>
        <taxon>Streptophyta</taxon>
        <taxon>Embryophyta</taxon>
        <taxon>Tracheophyta</taxon>
        <taxon>Spermatophyta</taxon>
        <taxon>Magnoliopsida</taxon>
        <taxon>Ranunculales</taxon>
        <taxon>Papaveraceae</taxon>
        <taxon>Papaveroideae</taxon>
        <taxon>Papaver</taxon>
    </lineage>
</organism>
<evidence type="ECO:0000313" key="2">
    <source>
        <dbReference type="Proteomes" id="UP001177140"/>
    </source>
</evidence>
<protein>
    <submittedName>
        <fullName evidence="1">Uncharacterized protein</fullName>
    </submittedName>
</protein>
<accession>A0AA41VJK1</accession>
<evidence type="ECO:0000313" key="1">
    <source>
        <dbReference type="EMBL" id="MCL7042456.1"/>
    </source>
</evidence>
<keyword evidence="2" id="KW-1185">Reference proteome</keyword>
<name>A0AA41VJK1_PAPNU</name>